<feature type="domain" description="J" evidence="5">
    <location>
        <begin position="82"/>
        <end position="159"/>
    </location>
</feature>
<dbReference type="GO" id="GO:0006450">
    <property type="term" value="P:regulation of translational fidelity"/>
    <property type="evidence" value="ECO:0007669"/>
    <property type="project" value="InterPro"/>
</dbReference>
<dbReference type="PANTHER" id="PTHR43999">
    <property type="entry name" value="DNAJ HOMOLOG SUBFAMILY C MEMBER 2"/>
    <property type="match status" value="1"/>
</dbReference>
<organism evidence="8 9">
    <name type="scientific">Geodia barretti</name>
    <name type="common">Barrett's horny sponge</name>
    <dbReference type="NCBI Taxonomy" id="519541"/>
    <lineage>
        <taxon>Eukaryota</taxon>
        <taxon>Metazoa</taxon>
        <taxon>Porifera</taxon>
        <taxon>Demospongiae</taxon>
        <taxon>Heteroscleromorpha</taxon>
        <taxon>Tetractinellida</taxon>
        <taxon>Astrophorina</taxon>
        <taxon>Geodiidae</taxon>
        <taxon>Geodia</taxon>
    </lineage>
</organism>
<dbReference type="GO" id="GO:0005829">
    <property type="term" value="C:cytosol"/>
    <property type="evidence" value="ECO:0007669"/>
    <property type="project" value="TreeGrafter"/>
</dbReference>
<keyword evidence="3" id="KW-0539">Nucleus</keyword>
<sequence length="519" mass="59142">MAEGLSEGGSGSLVLSKLSAPTVSRFQPVGRWYESRARHVRLLSGGSSGGGVVGESEEEGEEGRGDEINPLLLDPTQWKDQDHYVLLGLGKLRWQATQQDIRKAYRQKVLVHHPDKQQQSSGEGEGDDHFKCIKIDSAFEEVNTFYTFWYNFESWREFSYMDEENLKKAENRDERRWMEKQNRAVRLKRKKEETTRIRTLVDTAYSLDPRIKRFREEEKAEKEARKRARAEAARQEAEEKERVEQQRLAEARERREREELANKAQAAQAKKEKEAAKKGEVVAGRLEDLEALCESLSLEQLQGLNERLRGGREEEGRTAVEEALLVKRQREEAELAAQARVSQTGAQGQGGGGGGGGRGVLSDKDWSREEVQLLVKAVALHPSGTNKRWEVIAGFVHDHSKERGTRPKTPKQVIQKVKSLHKLEASQRDSENCQAFTEFQQTLNSRTPVVEATPTERYDRLPWTTDEQKLLEKALRTYPASTAERWERISEMVGSRSKTECVARCKELVARVKAKKQSS</sequence>
<dbReference type="PROSITE" id="PS51293">
    <property type="entry name" value="SANT"/>
    <property type="match status" value="1"/>
</dbReference>
<dbReference type="InterPro" id="IPR001623">
    <property type="entry name" value="DnaJ_domain"/>
</dbReference>
<dbReference type="EMBL" id="CASHTH010003384">
    <property type="protein sequence ID" value="CAI8044240.1"/>
    <property type="molecule type" value="Genomic_DNA"/>
</dbReference>
<reference evidence="8" key="1">
    <citation type="submission" date="2023-03" db="EMBL/GenBank/DDBJ databases">
        <authorList>
            <person name="Steffen K."/>
            <person name="Cardenas P."/>
        </authorList>
    </citation>
    <scope>NUCLEOTIDE SEQUENCE</scope>
</reference>
<dbReference type="Gene3D" id="1.10.287.110">
    <property type="entry name" value="DnaJ domain"/>
    <property type="match status" value="1"/>
</dbReference>
<keyword evidence="1" id="KW-0677">Repeat</keyword>
<dbReference type="Pfam" id="PF00226">
    <property type="entry name" value="DnaJ"/>
    <property type="match status" value="1"/>
</dbReference>
<feature type="region of interest" description="Disordered" evidence="4">
    <location>
        <begin position="44"/>
        <end position="72"/>
    </location>
</feature>
<protein>
    <submittedName>
        <fullName evidence="8">DnaJ homolog subfamily C member 2</fullName>
    </submittedName>
</protein>
<dbReference type="AlphaFoldDB" id="A0AA35T9L9"/>
<dbReference type="PROSITE" id="PS50076">
    <property type="entry name" value="DNAJ_2"/>
    <property type="match status" value="1"/>
</dbReference>
<dbReference type="GO" id="GO:0051083">
    <property type="term" value="P:'de novo' cotranslational protein folding"/>
    <property type="evidence" value="ECO:0007669"/>
    <property type="project" value="InterPro"/>
</dbReference>
<dbReference type="FunFam" id="1.10.10.60:FF:000180">
    <property type="entry name" value="DnaJ (Hsp40) homolog, subfamily C, member 2"/>
    <property type="match status" value="1"/>
</dbReference>
<evidence type="ECO:0000313" key="9">
    <source>
        <dbReference type="Proteomes" id="UP001174909"/>
    </source>
</evidence>
<dbReference type="InterPro" id="IPR054076">
    <property type="entry name" value="ZUO1-like_ZHD"/>
</dbReference>
<dbReference type="GO" id="GO:0043022">
    <property type="term" value="F:ribosome binding"/>
    <property type="evidence" value="ECO:0007669"/>
    <property type="project" value="InterPro"/>
</dbReference>
<dbReference type="Proteomes" id="UP001174909">
    <property type="component" value="Unassembled WGS sequence"/>
</dbReference>
<feature type="compositionally biased region" description="Gly residues" evidence="4">
    <location>
        <begin position="347"/>
        <end position="359"/>
    </location>
</feature>
<feature type="domain" description="SANT" evidence="7">
    <location>
        <begin position="463"/>
        <end position="513"/>
    </location>
</feature>
<accession>A0AA35T9L9</accession>
<dbReference type="SMART" id="SM00271">
    <property type="entry name" value="DnaJ"/>
    <property type="match status" value="1"/>
</dbReference>
<dbReference type="PANTHER" id="PTHR43999:SF1">
    <property type="entry name" value="DNAJ HOMOLOG SUBFAMILY C MEMBER 2"/>
    <property type="match status" value="1"/>
</dbReference>
<dbReference type="SUPFAM" id="SSF46689">
    <property type="entry name" value="Homeodomain-like"/>
    <property type="match status" value="2"/>
</dbReference>
<dbReference type="Pfam" id="PF21884">
    <property type="entry name" value="ZUO1-like_ZHD"/>
    <property type="match status" value="1"/>
</dbReference>
<feature type="region of interest" description="Disordered" evidence="4">
    <location>
        <begin position="336"/>
        <end position="362"/>
    </location>
</feature>
<evidence type="ECO:0000256" key="3">
    <source>
        <dbReference type="ARBA" id="ARBA00023242"/>
    </source>
</evidence>
<feature type="domain" description="Myb-like" evidence="6">
    <location>
        <begin position="455"/>
        <end position="509"/>
    </location>
</feature>
<evidence type="ECO:0000259" key="7">
    <source>
        <dbReference type="PROSITE" id="PS51293"/>
    </source>
</evidence>
<evidence type="ECO:0000313" key="8">
    <source>
        <dbReference type="EMBL" id="CAI8044240.1"/>
    </source>
</evidence>
<dbReference type="InterPro" id="IPR017884">
    <property type="entry name" value="SANT_dom"/>
</dbReference>
<dbReference type="Pfam" id="PF23082">
    <property type="entry name" value="Myb_DNA-binding_2"/>
    <property type="match status" value="2"/>
</dbReference>
<evidence type="ECO:0000259" key="6">
    <source>
        <dbReference type="PROSITE" id="PS50090"/>
    </source>
</evidence>
<dbReference type="Gene3D" id="1.10.10.60">
    <property type="entry name" value="Homeodomain-like"/>
    <property type="match status" value="2"/>
</dbReference>
<dbReference type="InterPro" id="IPR036869">
    <property type="entry name" value="J_dom_sf"/>
</dbReference>
<evidence type="ECO:0000256" key="1">
    <source>
        <dbReference type="ARBA" id="ARBA00022737"/>
    </source>
</evidence>
<proteinExistence type="predicted"/>
<dbReference type="InterPro" id="IPR009057">
    <property type="entry name" value="Homeodomain-like_sf"/>
</dbReference>
<dbReference type="SUPFAM" id="SSF46565">
    <property type="entry name" value="Chaperone J-domain"/>
    <property type="match status" value="1"/>
</dbReference>
<evidence type="ECO:0000259" key="5">
    <source>
        <dbReference type="PROSITE" id="PS50076"/>
    </source>
</evidence>
<feature type="compositionally biased region" description="Basic and acidic residues" evidence="4">
    <location>
        <begin position="225"/>
        <end position="261"/>
    </location>
</feature>
<comment type="caution">
    <text evidence="8">The sequence shown here is derived from an EMBL/GenBank/DDBJ whole genome shotgun (WGS) entry which is preliminary data.</text>
</comment>
<dbReference type="InterPro" id="IPR001005">
    <property type="entry name" value="SANT/Myb"/>
</dbReference>
<dbReference type="PROSITE" id="PS50090">
    <property type="entry name" value="MYB_LIKE"/>
    <property type="match status" value="1"/>
</dbReference>
<name>A0AA35T9L9_GEOBA</name>
<evidence type="ECO:0000256" key="2">
    <source>
        <dbReference type="ARBA" id="ARBA00023186"/>
    </source>
</evidence>
<dbReference type="GO" id="GO:0030544">
    <property type="term" value="F:Hsp70 protein binding"/>
    <property type="evidence" value="ECO:0007669"/>
    <property type="project" value="InterPro"/>
</dbReference>
<dbReference type="InterPro" id="IPR044634">
    <property type="entry name" value="Zuotin/DnaJC2"/>
</dbReference>
<feature type="compositionally biased region" description="Basic and acidic residues" evidence="4">
    <location>
        <begin position="269"/>
        <end position="279"/>
    </location>
</feature>
<dbReference type="CDD" id="cd00167">
    <property type="entry name" value="SANT"/>
    <property type="match status" value="2"/>
</dbReference>
<dbReference type="SMART" id="SM00717">
    <property type="entry name" value="SANT"/>
    <property type="match status" value="2"/>
</dbReference>
<dbReference type="CDD" id="cd06257">
    <property type="entry name" value="DnaJ"/>
    <property type="match status" value="1"/>
</dbReference>
<gene>
    <name evidence="8" type="ORF">GBAR_LOCUS24556</name>
</gene>
<evidence type="ECO:0000256" key="4">
    <source>
        <dbReference type="SAM" id="MobiDB-lite"/>
    </source>
</evidence>
<feature type="region of interest" description="Disordered" evidence="4">
    <location>
        <begin position="225"/>
        <end position="279"/>
    </location>
</feature>
<keyword evidence="2" id="KW-0143">Chaperone</keyword>
<keyword evidence="9" id="KW-1185">Reference proteome</keyword>